<dbReference type="InterPro" id="IPR011249">
    <property type="entry name" value="Metalloenz_LuxS/M16"/>
</dbReference>
<keyword evidence="6" id="KW-0645">Protease</keyword>
<evidence type="ECO:0000259" key="15">
    <source>
        <dbReference type="Pfam" id="PF00675"/>
    </source>
</evidence>
<dbReference type="Pfam" id="PF00675">
    <property type="entry name" value="Peptidase_M16"/>
    <property type="match status" value="1"/>
</dbReference>
<dbReference type="AlphaFoldDB" id="J7QZR0"/>
<dbReference type="FunFam" id="3.30.830.10:FF:000002">
    <property type="entry name" value="Mitochondrial-processing peptidase subunit beta"/>
    <property type="match status" value="1"/>
</dbReference>
<dbReference type="GO" id="GO:0004222">
    <property type="term" value="F:metalloendopeptidase activity"/>
    <property type="evidence" value="ECO:0007669"/>
    <property type="project" value="UniProtKB-EC"/>
</dbReference>
<keyword evidence="10" id="KW-0482">Metalloprotease</keyword>
<evidence type="ECO:0000256" key="6">
    <source>
        <dbReference type="ARBA" id="ARBA00022670"/>
    </source>
</evidence>
<keyword evidence="8" id="KW-0378">Hydrolase</keyword>
<evidence type="ECO:0000313" key="18">
    <source>
        <dbReference type="Proteomes" id="UP000006310"/>
    </source>
</evidence>
<comment type="function">
    <text evidence="13">Catalytic subunit of the essential mitochondrial processing protease (MPP), which cleaves the mitochondrial sequence off newly imported precursors proteins. Preferentially, cleaves after an arginine at position P2.</text>
</comment>
<evidence type="ECO:0000256" key="10">
    <source>
        <dbReference type="ARBA" id="ARBA00023049"/>
    </source>
</evidence>
<comment type="catalytic activity">
    <reaction evidence="1">
        <text>Release of N-terminal transit peptides from precursor proteins imported into the mitochondrion, typically with Arg in position P2.</text>
        <dbReference type="EC" id="3.4.24.64"/>
    </reaction>
</comment>
<dbReference type="OMA" id="IDVVCDM"/>
<proteinExistence type="inferred from homology"/>
<dbReference type="Pfam" id="PF05193">
    <property type="entry name" value="Peptidase_M16_C"/>
    <property type="match status" value="1"/>
</dbReference>
<dbReference type="Proteomes" id="UP000006310">
    <property type="component" value="Chromosome 1"/>
</dbReference>
<name>J7QZR0_HUIN7</name>
<comment type="cofactor">
    <cofactor evidence="2">
        <name>Zn(2+)</name>
        <dbReference type="ChEBI" id="CHEBI:29105"/>
    </cofactor>
</comment>
<comment type="subcellular location">
    <subcellularLocation>
        <location evidence="3">Mitochondrion</location>
    </subcellularLocation>
</comment>
<evidence type="ECO:0000256" key="5">
    <source>
        <dbReference type="ARBA" id="ARBA00012299"/>
    </source>
</evidence>
<keyword evidence="18" id="KW-1185">Reference proteome</keyword>
<evidence type="ECO:0000256" key="12">
    <source>
        <dbReference type="ARBA" id="ARBA00031018"/>
    </source>
</evidence>
<dbReference type="OrthoDB" id="10251424at2759"/>
<evidence type="ECO:0000256" key="2">
    <source>
        <dbReference type="ARBA" id="ARBA00001947"/>
    </source>
</evidence>
<evidence type="ECO:0000256" key="4">
    <source>
        <dbReference type="ARBA" id="ARBA00007261"/>
    </source>
</evidence>
<evidence type="ECO:0000256" key="11">
    <source>
        <dbReference type="ARBA" id="ARBA00023128"/>
    </source>
</evidence>
<reference evidence="18" key="2">
    <citation type="submission" date="2012-08" db="EMBL/GenBank/DDBJ databases">
        <title>Genome sequence of Kazachstania naganishii.</title>
        <authorList>
            <person name="Gordon J.L."/>
            <person name="Armisen D."/>
            <person name="Proux-Wera E."/>
            <person name="OhEigeartaigh S.S."/>
            <person name="Byrne K.P."/>
            <person name="Wolfe K.H."/>
        </authorList>
    </citation>
    <scope>NUCLEOTIDE SEQUENCE [LARGE SCALE GENOMIC DNA]</scope>
    <source>
        <strain evidence="18">ATCC MYA-139 / BCRC 22969 / CBS 8797 / CCRC 22969 / KCTC 17520 / NBRC 10181 / NCYC 3082</strain>
    </source>
</reference>
<evidence type="ECO:0000256" key="1">
    <source>
        <dbReference type="ARBA" id="ARBA00001098"/>
    </source>
</evidence>
<gene>
    <name evidence="17" type="primary">KNAG0A02760</name>
    <name evidence="17" type="ordered locus">KNAG_0A02760</name>
</gene>
<dbReference type="EMBL" id="HE978314">
    <property type="protein sequence ID" value="CCK67965.1"/>
    <property type="molecule type" value="Genomic_DNA"/>
</dbReference>
<evidence type="ECO:0000256" key="9">
    <source>
        <dbReference type="ARBA" id="ARBA00022833"/>
    </source>
</evidence>
<dbReference type="KEGG" id="kng:KNAG_0A02760"/>
<dbReference type="STRING" id="1071383.J7QZR0"/>
<dbReference type="Gene3D" id="3.30.830.10">
    <property type="entry name" value="Metalloenzyme, LuxS/M16 peptidase-like"/>
    <property type="match status" value="2"/>
</dbReference>
<dbReference type="RefSeq" id="XP_022462211.1">
    <property type="nucleotide sequence ID" value="XM_022607052.1"/>
</dbReference>
<dbReference type="MEROPS" id="M16.003"/>
<evidence type="ECO:0000259" key="16">
    <source>
        <dbReference type="Pfam" id="PF05193"/>
    </source>
</evidence>
<dbReference type="InterPro" id="IPR050361">
    <property type="entry name" value="MPP/UQCRC_Complex"/>
</dbReference>
<comment type="similarity">
    <text evidence="4 14">Belongs to the peptidase M16 family.</text>
</comment>
<protein>
    <recommendedName>
        <fullName evidence="5">mitochondrial processing peptidase</fullName>
        <ecNumber evidence="5">3.4.24.64</ecNumber>
    </recommendedName>
    <alternativeName>
        <fullName evidence="12">Beta-MPP</fullName>
    </alternativeName>
</protein>
<evidence type="ECO:0000256" key="3">
    <source>
        <dbReference type="ARBA" id="ARBA00004173"/>
    </source>
</evidence>
<dbReference type="GeneID" id="34523600"/>
<dbReference type="InterPro" id="IPR007863">
    <property type="entry name" value="Peptidase_M16_C"/>
</dbReference>
<dbReference type="GO" id="GO:0046872">
    <property type="term" value="F:metal ion binding"/>
    <property type="evidence" value="ECO:0007669"/>
    <property type="project" value="UniProtKB-KW"/>
</dbReference>
<reference evidence="17 18" key="1">
    <citation type="journal article" date="2011" name="Proc. Natl. Acad. Sci. U.S.A.">
        <title>Evolutionary erosion of yeast sex chromosomes by mating-type switching accidents.</title>
        <authorList>
            <person name="Gordon J.L."/>
            <person name="Armisen D."/>
            <person name="Proux-Wera E."/>
            <person name="Oheigeartaigh S.S."/>
            <person name="Byrne K.P."/>
            <person name="Wolfe K.H."/>
        </authorList>
    </citation>
    <scope>NUCLEOTIDE SEQUENCE [LARGE SCALE GENOMIC DNA]</scope>
    <source>
        <strain evidence="18">ATCC MYA-139 / BCRC 22969 / CBS 8797 / CCRC 22969 / KCTC 17520 / NBRC 10181 / NCYC 3082</strain>
    </source>
</reference>
<feature type="domain" description="Peptidase M16 C-terminal" evidence="16">
    <location>
        <begin position="192"/>
        <end position="383"/>
    </location>
</feature>
<accession>J7QZR0</accession>
<dbReference type="PANTHER" id="PTHR11851">
    <property type="entry name" value="METALLOPROTEASE"/>
    <property type="match status" value="1"/>
</dbReference>
<evidence type="ECO:0000313" key="17">
    <source>
        <dbReference type="EMBL" id="CCK67965.1"/>
    </source>
</evidence>
<keyword evidence="11" id="KW-0496">Mitochondrion</keyword>
<dbReference type="SUPFAM" id="SSF63411">
    <property type="entry name" value="LuxS/MPP-like metallohydrolase"/>
    <property type="match status" value="2"/>
</dbReference>
<evidence type="ECO:0000256" key="7">
    <source>
        <dbReference type="ARBA" id="ARBA00022723"/>
    </source>
</evidence>
<evidence type="ECO:0000256" key="13">
    <source>
        <dbReference type="ARBA" id="ARBA00045757"/>
    </source>
</evidence>
<keyword evidence="9" id="KW-0862">Zinc</keyword>
<dbReference type="PANTHER" id="PTHR11851:SF149">
    <property type="entry name" value="GH01077P"/>
    <property type="match status" value="1"/>
</dbReference>
<organism evidence="17 18">
    <name type="scientific">Huiozyma naganishii (strain ATCC MYA-139 / BCRC 22969 / CBS 8797 / KCTC 17520 / NBRC 10181 / NCYC 3082 / Yp74L-3)</name>
    <name type="common">Yeast</name>
    <name type="synonym">Kazachstania naganishii</name>
    <dbReference type="NCBI Taxonomy" id="1071383"/>
    <lineage>
        <taxon>Eukaryota</taxon>
        <taxon>Fungi</taxon>
        <taxon>Dikarya</taxon>
        <taxon>Ascomycota</taxon>
        <taxon>Saccharomycotina</taxon>
        <taxon>Saccharomycetes</taxon>
        <taxon>Saccharomycetales</taxon>
        <taxon>Saccharomycetaceae</taxon>
        <taxon>Huiozyma</taxon>
    </lineage>
</organism>
<sequence>MLRCLQNLKVGRRLFSESAARAVASVPLTRTSVLDNGLTVATEFIPNTASATVGIFVDAGSRAENVKNNGTAHFLEHLAFKGTKNRSQRGIELEIENIGSHLNAYTSRENTVYYAKSLREDIPKAVDILSDILTKSVLDPKAIERERDVIIRESEEVDKMYDEVVFDHLHEIAYRDQPLGRTILGPIKNIKSIKRTDLQNYIMTNYKGDRMVLASAGSVDHDNLVAYAQKYFGHLKRSDVSVPLGSPRGPLPVFTRGEKFISETTLPTTHIAIALEGVSWSAPDYFVALATQAIVGNWDRAVGAGTNSPSPLAVAATNNGALANSYMSFSTSYADTGLWGMYIVTDSAEHQPRLIINEIIKEWNRIKRGDVSDSEVNRAKAQLKAALLLSLDGSTAIVEDMGRQIVTTGKRLSPEEVFEQVDKITKDDIVMWANYRLQNKPVSIVGLGAVDGIPKLEEIESQLNSGQ</sequence>
<dbReference type="InterPro" id="IPR011765">
    <property type="entry name" value="Pept_M16_N"/>
</dbReference>
<dbReference type="PROSITE" id="PS00143">
    <property type="entry name" value="INSULINASE"/>
    <property type="match status" value="1"/>
</dbReference>
<keyword evidence="7" id="KW-0479">Metal-binding</keyword>
<feature type="domain" description="Peptidase M16 N-terminal" evidence="15">
    <location>
        <begin position="40"/>
        <end position="186"/>
    </location>
</feature>
<dbReference type="eggNOG" id="KOG0960">
    <property type="taxonomic scope" value="Eukaryota"/>
</dbReference>
<dbReference type="GO" id="GO:0017087">
    <property type="term" value="C:mitochondrial processing peptidase complex"/>
    <property type="evidence" value="ECO:0007669"/>
    <property type="project" value="EnsemblFungi"/>
</dbReference>
<dbReference type="GO" id="GO:0006627">
    <property type="term" value="P:protein processing involved in protein targeting to mitochondrion"/>
    <property type="evidence" value="ECO:0007669"/>
    <property type="project" value="EnsemblFungi"/>
</dbReference>
<dbReference type="HOGENOM" id="CLU_009902_4_2_1"/>
<dbReference type="EC" id="3.4.24.64" evidence="5"/>
<dbReference type="InterPro" id="IPR001431">
    <property type="entry name" value="Pept_M16_Zn_BS"/>
</dbReference>
<evidence type="ECO:0000256" key="14">
    <source>
        <dbReference type="RuleBase" id="RU004447"/>
    </source>
</evidence>
<evidence type="ECO:0000256" key="8">
    <source>
        <dbReference type="ARBA" id="ARBA00022801"/>
    </source>
</evidence>